<keyword evidence="3" id="KW-0489">Methyltransferase</keyword>
<organism evidence="3 4">
    <name type="scientific">Moritella viscosa</name>
    <dbReference type="NCBI Taxonomy" id="80854"/>
    <lineage>
        <taxon>Bacteria</taxon>
        <taxon>Pseudomonadati</taxon>
        <taxon>Pseudomonadota</taxon>
        <taxon>Gammaproteobacteria</taxon>
        <taxon>Alteromonadales</taxon>
        <taxon>Moritellaceae</taxon>
        <taxon>Moritella</taxon>
    </lineage>
</organism>
<keyword evidence="4" id="KW-1185">Reference proteome</keyword>
<gene>
    <name evidence="3" type="ORF">MT2528_4629</name>
</gene>
<dbReference type="CDD" id="cd02440">
    <property type="entry name" value="AdoMet_MTases"/>
    <property type="match status" value="1"/>
</dbReference>
<dbReference type="PANTHER" id="PTHR43460">
    <property type="entry name" value="METHYLTRANSFERASE"/>
    <property type="match status" value="1"/>
</dbReference>
<comment type="caution">
    <text evidence="3">The sequence shown here is derived from an EMBL/GenBank/DDBJ whole genome shotgun (WGS) entry which is preliminary data.</text>
</comment>
<reference evidence="3 4" key="1">
    <citation type="submission" date="2016-11" db="EMBL/GenBank/DDBJ databases">
        <authorList>
            <person name="Klemetsen T."/>
        </authorList>
    </citation>
    <scope>NUCLEOTIDE SEQUENCE [LARGE SCALE GENOMIC DNA]</scope>
    <source>
        <strain evidence="3">MT 2528</strain>
    </source>
</reference>
<dbReference type="SUPFAM" id="SSF53335">
    <property type="entry name" value="S-adenosyl-L-methionine-dependent methyltransferases"/>
    <property type="match status" value="1"/>
</dbReference>
<dbReference type="Pfam" id="PF21302">
    <property type="entry name" value="Zn_ribbon_RlmA"/>
    <property type="match status" value="1"/>
</dbReference>
<feature type="domain" description="Methyltransferase" evidence="1">
    <location>
        <begin position="89"/>
        <end position="207"/>
    </location>
</feature>
<evidence type="ECO:0000259" key="1">
    <source>
        <dbReference type="Pfam" id="PF13847"/>
    </source>
</evidence>
<dbReference type="GeneID" id="61294592"/>
<evidence type="ECO:0000313" key="3">
    <source>
        <dbReference type="EMBL" id="SGZ03610.1"/>
    </source>
</evidence>
<dbReference type="InterPro" id="IPR016718">
    <property type="entry name" value="rRNA_m1G-MeTrfase_A_prd"/>
</dbReference>
<dbReference type="InterPro" id="IPR025714">
    <property type="entry name" value="Methyltranfer_dom"/>
</dbReference>
<dbReference type="InterPro" id="IPR029063">
    <property type="entry name" value="SAM-dependent_MTases_sf"/>
</dbReference>
<dbReference type="GO" id="GO:0032259">
    <property type="term" value="P:methylation"/>
    <property type="evidence" value="ECO:0007669"/>
    <property type="project" value="UniProtKB-KW"/>
</dbReference>
<accession>A0ABY1HK15</accession>
<feature type="domain" description="23S rRNA (guanine(745)-N(1))-methyltransferase N-terminal" evidence="2">
    <location>
        <begin position="3"/>
        <end position="46"/>
    </location>
</feature>
<proteinExistence type="predicted"/>
<keyword evidence="3" id="KW-0808">Transferase</keyword>
<dbReference type="Pfam" id="PF13847">
    <property type="entry name" value="Methyltransf_31"/>
    <property type="match status" value="1"/>
</dbReference>
<dbReference type="RefSeq" id="WP_075471186.1">
    <property type="nucleotide sequence ID" value="NZ_CAWQZC010000053.1"/>
</dbReference>
<evidence type="ECO:0000259" key="2">
    <source>
        <dbReference type="Pfam" id="PF21302"/>
    </source>
</evidence>
<protein>
    <submittedName>
        <fullName evidence="3">Ribosomal RNA large subunit methyltransferase A</fullName>
    </submittedName>
</protein>
<dbReference type="PANTHER" id="PTHR43460:SF1">
    <property type="entry name" value="METHYLTRANSFERASE TYPE 11 DOMAIN-CONTAINING PROTEIN"/>
    <property type="match status" value="1"/>
</dbReference>
<sequence length="277" mass="31144">MNYLCPICARPLSAQDKSLTCEQRHQFDLAKEGYVNLLPVQNKKSKNPGDNKEMMQARREFLDQGFYQSLSDTVNNIAQQALTAVNAPNILDLGCGEGYYTHRLAQAMATLNDANSAPQIAGLDISKSAIRYAAKRYKTISFCVASAYNTPFADASQDLVTRIYAPSQDAELARIIKTKGYLLTVTPAADHLFELKQKIYQTPEKHDMKIEDIAGFELIEQQRLTDQITLTQAKDTKNLLEMTPLAWKMSDEQKAEIYAVDLTLTLDFNITLYKRTA</sequence>
<dbReference type="NCBIfam" id="NF008300">
    <property type="entry name" value="PRK11088.1"/>
    <property type="match status" value="1"/>
</dbReference>
<dbReference type="InterPro" id="IPR052939">
    <property type="entry name" value="23S_rRNA_MeTrnsfrase_RlmA"/>
</dbReference>
<dbReference type="Gene3D" id="3.40.50.150">
    <property type="entry name" value="Vaccinia Virus protein VP39"/>
    <property type="match status" value="1"/>
</dbReference>
<dbReference type="Proteomes" id="UP000182660">
    <property type="component" value="Unassembled WGS sequence"/>
</dbReference>
<dbReference type="GO" id="GO:0008168">
    <property type="term" value="F:methyltransferase activity"/>
    <property type="evidence" value="ECO:0007669"/>
    <property type="project" value="UniProtKB-KW"/>
</dbReference>
<evidence type="ECO:0000313" key="4">
    <source>
        <dbReference type="Proteomes" id="UP000182660"/>
    </source>
</evidence>
<dbReference type="PIRSF" id="PIRSF018249">
    <property type="entry name" value="MyrA_prd"/>
    <property type="match status" value="1"/>
</dbReference>
<name>A0ABY1HK15_9GAMM</name>
<dbReference type="EMBL" id="FPLJ01000145">
    <property type="protein sequence ID" value="SGZ03610.1"/>
    <property type="molecule type" value="Genomic_DNA"/>
</dbReference>
<dbReference type="InterPro" id="IPR048647">
    <property type="entry name" value="RlmA_N"/>
</dbReference>